<keyword evidence="9" id="KW-1185">Reference proteome</keyword>
<dbReference type="InterPro" id="IPR013149">
    <property type="entry name" value="ADH-like_C"/>
</dbReference>
<keyword evidence="3 6" id="KW-0479">Metal-binding</keyword>
<dbReference type="Pfam" id="PF08240">
    <property type="entry name" value="ADH_N"/>
    <property type="match status" value="1"/>
</dbReference>
<dbReference type="InterPro" id="IPR013154">
    <property type="entry name" value="ADH-like_N"/>
</dbReference>
<name>A0ABR3PAC5_9PEZI</name>
<reference evidence="8 9" key="1">
    <citation type="submission" date="2024-07" db="EMBL/GenBank/DDBJ databases">
        <title>Draft sequence of the Neodothiora populina.</title>
        <authorList>
            <person name="Drown D.D."/>
            <person name="Schuette U.S."/>
            <person name="Buechlein A.B."/>
            <person name="Rusch D.R."/>
            <person name="Winton L.W."/>
            <person name="Adams G.A."/>
        </authorList>
    </citation>
    <scope>NUCLEOTIDE SEQUENCE [LARGE SCALE GENOMIC DNA]</scope>
    <source>
        <strain evidence="8 9">CPC 39397</strain>
    </source>
</reference>
<dbReference type="InterPro" id="IPR036291">
    <property type="entry name" value="NAD(P)-bd_dom_sf"/>
</dbReference>
<evidence type="ECO:0000256" key="1">
    <source>
        <dbReference type="ARBA" id="ARBA00001947"/>
    </source>
</evidence>
<dbReference type="SMART" id="SM00829">
    <property type="entry name" value="PKS_ER"/>
    <property type="match status" value="1"/>
</dbReference>
<dbReference type="RefSeq" id="XP_069199395.1">
    <property type="nucleotide sequence ID" value="XM_069346525.1"/>
</dbReference>
<gene>
    <name evidence="8" type="ORF">AAFC00_006554</name>
</gene>
<comment type="caution">
    <text evidence="8">The sequence shown here is derived from an EMBL/GenBank/DDBJ whole genome shotgun (WGS) entry which is preliminary data.</text>
</comment>
<dbReference type="SUPFAM" id="SSF51735">
    <property type="entry name" value="NAD(P)-binding Rossmann-fold domains"/>
    <property type="match status" value="1"/>
</dbReference>
<dbReference type="InterPro" id="IPR020843">
    <property type="entry name" value="ER"/>
</dbReference>
<evidence type="ECO:0000256" key="5">
    <source>
        <dbReference type="ARBA" id="ARBA00023002"/>
    </source>
</evidence>
<dbReference type="PROSITE" id="PS00059">
    <property type="entry name" value="ADH_ZINC"/>
    <property type="match status" value="1"/>
</dbReference>
<evidence type="ECO:0000313" key="8">
    <source>
        <dbReference type="EMBL" id="KAL1303120.1"/>
    </source>
</evidence>
<keyword evidence="5" id="KW-0560">Oxidoreductase</keyword>
<dbReference type="InterPro" id="IPR002328">
    <property type="entry name" value="ADH_Zn_CS"/>
</dbReference>
<accession>A0ABR3PAC5</accession>
<evidence type="ECO:0000256" key="2">
    <source>
        <dbReference type="ARBA" id="ARBA00008072"/>
    </source>
</evidence>
<dbReference type="Gene3D" id="3.90.180.10">
    <property type="entry name" value="Medium-chain alcohol dehydrogenases, catalytic domain"/>
    <property type="match status" value="1"/>
</dbReference>
<evidence type="ECO:0000256" key="4">
    <source>
        <dbReference type="ARBA" id="ARBA00022833"/>
    </source>
</evidence>
<dbReference type="GeneID" id="95980253"/>
<organism evidence="8 9">
    <name type="scientific">Neodothiora populina</name>
    <dbReference type="NCBI Taxonomy" id="2781224"/>
    <lineage>
        <taxon>Eukaryota</taxon>
        <taxon>Fungi</taxon>
        <taxon>Dikarya</taxon>
        <taxon>Ascomycota</taxon>
        <taxon>Pezizomycotina</taxon>
        <taxon>Dothideomycetes</taxon>
        <taxon>Dothideomycetidae</taxon>
        <taxon>Dothideales</taxon>
        <taxon>Dothioraceae</taxon>
        <taxon>Neodothiora</taxon>
    </lineage>
</organism>
<evidence type="ECO:0000313" key="9">
    <source>
        <dbReference type="Proteomes" id="UP001562354"/>
    </source>
</evidence>
<dbReference type="InterPro" id="IPR011032">
    <property type="entry name" value="GroES-like_sf"/>
</dbReference>
<dbReference type="PANTHER" id="PTHR43350:SF2">
    <property type="entry name" value="GROES-LIKE ZINC-BINDING ALCOHOL DEHYDROGENASE FAMILY PROTEIN"/>
    <property type="match status" value="1"/>
</dbReference>
<keyword evidence="4 6" id="KW-0862">Zinc</keyword>
<dbReference type="Proteomes" id="UP001562354">
    <property type="component" value="Unassembled WGS sequence"/>
</dbReference>
<dbReference type="SUPFAM" id="SSF50129">
    <property type="entry name" value="GroES-like"/>
    <property type="match status" value="1"/>
</dbReference>
<comment type="cofactor">
    <cofactor evidence="1 6">
        <name>Zn(2+)</name>
        <dbReference type="ChEBI" id="CHEBI:29105"/>
    </cofactor>
</comment>
<evidence type="ECO:0000256" key="3">
    <source>
        <dbReference type="ARBA" id="ARBA00022723"/>
    </source>
</evidence>
<comment type="similarity">
    <text evidence="2 6">Belongs to the zinc-containing alcohol dehydrogenase family.</text>
</comment>
<dbReference type="CDD" id="cd08278">
    <property type="entry name" value="benzyl_alcohol_DH"/>
    <property type="match status" value="1"/>
</dbReference>
<protein>
    <recommendedName>
        <fullName evidence="7">Enoyl reductase (ER) domain-containing protein</fullName>
    </recommendedName>
</protein>
<proteinExistence type="inferred from homology"/>
<dbReference type="Pfam" id="PF00107">
    <property type="entry name" value="ADH_zinc_N"/>
    <property type="match status" value="1"/>
</dbReference>
<feature type="domain" description="Enoyl reductase (ER)" evidence="7">
    <location>
        <begin position="14"/>
        <end position="386"/>
    </location>
</feature>
<sequence>MVSATALVVSEKGGPFERAQVELDSLRPNEVLVQLKATGICHTDLAVQHGHIPMPFPVVLGHEGAGIVLETGADVTDVQQGDHVVLSYNYCGKCHSCRTGHMWHCTHMFAYNFGGQRQDGSTPIKRGKSSADGDAALAKEGESLNSNFFGQSSFCNPAIVQSASLVKIDKSLPLDVVCAMGCGFQTGAGSVFNVIKPVENKVRSLAIFGAGGVGFAAIMAAVHLSDKAQDILSTIIAIDIADERLELTKKLGVTHTVNSAKEDLKARINEITDGEGLDAAVDCTGVIPVVADMIALVGPGGLAVTVGGPPPGKTVAVDVFGMLTAAKTYRGCHQGNAYSKEFIPFLAKLYQEGRLPVEKLQRKYPVADFKDALEDMIKGRVVKPILVWD</sequence>
<evidence type="ECO:0000256" key="6">
    <source>
        <dbReference type="RuleBase" id="RU361277"/>
    </source>
</evidence>
<dbReference type="EMBL" id="JBFMKM010000010">
    <property type="protein sequence ID" value="KAL1303120.1"/>
    <property type="molecule type" value="Genomic_DNA"/>
</dbReference>
<dbReference type="Gene3D" id="3.40.50.720">
    <property type="entry name" value="NAD(P)-binding Rossmann-like Domain"/>
    <property type="match status" value="1"/>
</dbReference>
<dbReference type="PANTHER" id="PTHR43350">
    <property type="entry name" value="NAD-DEPENDENT ALCOHOL DEHYDROGENASE"/>
    <property type="match status" value="1"/>
</dbReference>
<evidence type="ECO:0000259" key="7">
    <source>
        <dbReference type="SMART" id="SM00829"/>
    </source>
</evidence>